<accession>A0ABP1FT32</accession>
<organism evidence="3 4">
    <name type="scientific">Coccomyxa viridis</name>
    <dbReference type="NCBI Taxonomy" id="1274662"/>
    <lineage>
        <taxon>Eukaryota</taxon>
        <taxon>Viridiplantae</taxon>
        <taxon>Chlorophyta</taxon>
        <taxon>core chlorophytes</taxon>
        <taxon>Trebouxiophyceae</taxon>
        <taxon>Trebouxiophyceae incertae sedis</taxon>
        <taxon>Coccomyxaceae</taxon>
        <taxon>Coccomyxa</taxon>
    </lineage>
</organism>
<dbReference type="SMART" id="SM00450">
    <property type="entry name" value="RHOD"/>
    <property type="match status" value="1"/>
</dbReference>
<dbReference type="PANTHER" id="PTHR47377:SF1">
    <property type="entry name" value="RHODANESE-LIKE DOMAIN-CONTAINING PROTEIN 4, CHLOROPLASTIC"/>
    <property type="match status" value="1"/>
</dbReference>
<keyword evidence="4" id="KW-1185">Reference proteome</keyword>
<feature type="domain" description="Rhodanese" evidence="2">
    <location>
        <begin position="155"/>
        <end position="263"/>
    </location>
</feature>
<comment type="caution">
    <text evidence="3">The sequence shown here is derived from an EMBL/GenBank/DDBJ whole genome shotgun (WGS) entry which is preliminary data.</text>
</comment>
<dbReference type="CDD" id="cd00158">
    <property type="entry name" value="RHOD"/>
    <property type="match status" value="1"/>
</dbReference>
<evidence type="ECO:0000256" key="1">
    <source>
        <dbReference type="SAM" id="MobiDB-lite"/>
    </source>
</evidence>
<dbReference type="Gene3D" id="3.40.250.10">
    <property type="entry name" value="Rhodanese-like domain"/>
    <property type="match status" value="1"/>
</dbReference>
<dbReference type="InterPro" id="IPR036873">
    <property type="entry name" value="Rhodanese-like_dom_sf"/>
</dbReference>
<reference evidence="3 4" key="1">
    <citation type="submission" date="2024-06" db="EMBL/GenBank/DDBJ databases">
        <authorList>
            <person name="Kraege A."/>
            <person name="Thomma B."/>
        </authorList>
    </citation>
    <scope>NUCLEOTIDE SEQUENCE [LARGE SCALE GENOMIC DNA]</scope>
</reference>
<evidence type="ECO:0000259" key="2">
    <source>
        <dbReference type="PROSITE" id="PS50206"/>
    </source>
</evidence>
<dbReference type="Pfam" id="PF00581">
    <property type="entry name" value="Rhodanese"/>
    <property type="match status" value="1"/>
</dbReference>
<proteinExistence type="predicted"/>
<dbReference type="InterPro" id="IPR044240">
    <property type="entry name" value="STR4-like"/>
</dbReference>
<protein>
    <submittedName>
        <fullName evidence="3">G3979 protein</fullName>
    </submittedName>
</protein>
<name>A0ABP1FT32_9CHLO</name>
<feature type="compositionally biased region" description="Basic and acidic residues" evidence="1">
    <location>
        <begin position="413"/>
        <end position="426"/>
    </location>
</feature>
<evidence type="ECO:0000313" key="3">
    <source>
        <dbReference type="EMBL" id="CAL5221730.1"/>
    </source>
</evidence>
<dbReference type="PANTHER" id="PTHR47377">
    <property type="entry name" value="RHODANESE-LIKE DOMAIN-CONTAINING PROTEIN 4, CHLOROPLASTIC"/>
    <property type="match status" value="1"/>
</dbReference>
<dbReference type="Proteomes" id="UP001497392">
    <property type="component" value="Unassembled WGS sequence"/>
</dbReference>
<evidence type="ECO:0000313" key="4">
    <source>
        <dbReference type="Proteomes" id="UP001497392"/>
    </source>
</evidence>
<dbReference type="SUPFAM" id="SSF52821">
    <property type="entry name" value="Rhodanese/Cell cycle control phosphatase"/>
    <property type="match status" value="1"/>
</dbReference>
<dbReference type="PROSITE" id="PS50206">
    <property type="entry name" value="RHODANESE_3"/>
    <property type="match status" value="1"/>
</dbReference>
<sequence length="455" mass="48304">MAFSLHSNLQSRPFTLDRPALRSRRSHVLVCKARSSCETVNVGRAAGGLSGLAVYLASIPKAWAEADIELPPQLTSLTAPQLPDVNIQLPTNVQLPTDVQLPTNAAGIGQLISDYPLALPLVAALVLIPLAFSQARGGSSVQGVSAARALEVLENEDPVVFLDIRSAADSKSQGSPDLSSIKKAAIRLPFTKAVKEEVVQDDSFLQKFGKLRQLTEGVTVVLLDSSGSEAAQAAKAIESLVNKVYYVQGGADSWQASGLPWKAPGKFGFDLKNLGTNIDNLAEDFKSQPTANKALIGVGAILGGALLFVTEIDTVLEVAGIFAAGNFALRNLLFADDRKRTQGEIKTLVDDKIAAKELPKDLQRLATKVIESEQEVEKTVGKKVQKKVDEVVPQEVKDAGKEIKKAAQSTADDVQRAAESASKEADQPISVATDTIDLNGNAIASPEQKEAAAKN</sequence>
<dbReference type="InterPro" id="IPR001763">
    <property type="entry name" value="Rhodanese-like_dom"/>
</dbReference>
<dbReference type="EMBL" id="CAXHTA020000005">
    <property type="protein sequence ID" value="CAL5221730.1"/>
    <property type="molecule type" value="Genomic_DNA"/>
</dbReference>
<feature type="region of interest" description="Disordered" evidence="1">
    <location>
        <begin position="399"/>
        <end position="433"/>
    </location>
</feature>
<gene>
    <name evidence="3" type="primary">g3979</name>
    <name evidence="3" type="ORF">VP750_LOCUS3389</name>
</gene>